<dbReference type="Proteomes" id="UP001323798">
    <property type="component" value="Chromosome"/>
</dbReference>
<sequence>MPEVQRADSRTVVSRAVWTMLLGVVLIIAGFAVSVPVVNDAAARDVETELLSLPLPAGTERIDSTAQAGKLVGNGNGMQYLGALLIRSDRSLEQLRSYYRGYTIRP</sequence>
<dbReference type="EMBL" id="CP139368">
    <property type="protein sequence ID" value="WPR88510.1"/>
    <property type="molecule type" value="Genomic_DNA"/>
</dbReference>
<evidence type="ECO:0000313" key="3">
    <source>
        <dbReference type="Proteomes" id="UP001323798"/>
    </source>
</evidence>
<protein>
    <submittedName>
        <fullName evidence="2">Uncharacterized protein</fullName>
    </submittedName>
</protein>
<evidence type="ECO:0000313" key="2">
    <source>
        <dbReference type="EMBL" id="WPR88510.1"/>
    </source>
</evidence>
<evidence type="ECO:0000256" key="1">
    <source>
        <dbReference type="SAM" id="Phobius"/>
    </source>
</evidence>
<keyword evidence="1" id="KW-0812">Transmembrane</keyword>
<reference evidence="2 3" key="1">
    <citation type="submission" date="2023-11" db="EMBL/GenBank/DDBJ databases">
        <title>Genome sequence of Microbacterium rhizosphaerae KACC 19337.</title>
        <authorList>
            <person name="Choi H."/>
            <person name="Kim S."/>
            <person name="Kim Y."/>
            <person name="Kwon S.-W."/>
            <person name="Heo J."/>
        </authorList>
    </citation>
    <scope>NUCLEOTIDE SEQUENCE [LARGE SCALE GENOMIC DNA]</scope>
    <source>
        <strain evidence="2 3">KACC 19337</strain>
    </source>
</reference>
<name>A0ABZ0SIC8_9MICO</name>
<feature type="transmembrane region" description="Helical" evidence="1">
    <location>
        <begin position="12"/>
        <end position="33"/>
    </location>
</feature>
<keyword evidence="1" id="KW-1133">Transmembrane helix</keyword>
<gene>
    <name evidence="2" type="ORF">SM116_12070</name>
</gene>
<dbReference type="RefSeq" id="WP_320941229.1">
    <property type="nucleotide sequence ID" value="NZ_BAABEU010000006.1"/>
</dbReference>
<accession>A0ABZ0SIC8</accession>
<proteinExistence type="predicted"/>
<keyword evidence="1" id="KW-0472">Membrane</keyword>
<organism evidence="2 3">
    <name type="scientific">Microbacterium rhizosphaerae</name>
    <dbReference type="NCBI Taxonomy" id="1678237"/>
    <lineage>
        <taxon>Bacteria</taxon>
        <taxon>Bacillati</taxon>
        <taxon>Actinomycetota</taxon>
        <taxon>Actinomycetes</taxon>
        <taxon>Micrococcales</taxon>
        <taxon>Microbacteriaceae</taxon>
        <taxon>Microbacterium</taxon>
    </lineage>
</organism>
<keyword evidence="3" id="KW-1185">Reference proteome</keyword>